<comment type="caution">
    <text evidence="1">The sequence shown here is derived from an EMBL/GenBank/DDBJ whole genome shotgun (WGS) entry which is preliminary data.</text>
</comment>
<dbReference type="EMBL" id="RCCJ01000001">
    <property type="protein sequence ID" value="RLJ71563.1"/>
    <property type="molecule type" value="Genomic_DNA"/>
</dbReference>
<organism evidence="1 2">
    <name type="scientific">Hydrogenivirga caldilitoris</name>
    <dbReference type="NCBI Taxonomy" id="246264"/>
    <lineage>
        <taxon>Bacteria</taxon>
        <taxon>Pseudomonadati</taxon>
        <taxon>Aquificota</taxon>
        <taxon>Aquificia</taxon>
        <taxon>Aquificales</taxon>
        <taxon>Aquificaceae</taxon>
        <taxon>Hydrogenivirga</taxon>
    </lineage>
</organism>
<reference evidence="1 2" key="1">
    <citation type="submission" date="2018-10" db="EMBL/GenBank/DDBJ databases">
        <title>Genomic Encyclopedia of Archaeal and Bacterial Type Strains, Phase II (KMG-II): from individual species to whole genera.</title>
        <authorList>
            <person name="Goeker M."/>
        </authorList>
    </citation>
    <scope>NUCLEOTIDE SEQUENCE [LARGE SCALE GENOMIC DNA]</scope>
    <source>
        <strain evidence="1 2">DSM 16510</strain>
    </source>
</reference>
<protein>
    <submittedName>
        <fullName evidence="1">Uncharacterized protein</fullName>
    </submittedName>
</protein>
<dbReference type="Proteomes" id="UP000267841">
    <property type="component" value="Unassembled WGS sequence"/>
</dbReference>
<evidence type="ECO:0000313" key="1">
    <source>
        <dbReference type="EMBL" id="RLJ71563.1"/>
    </source>
</evidence>
<accession>A0A497XXR7</accession>
<dbReference type="RefSeq" id="WP_121013033.1">
    <property type="nucleotide sequence ID" value="NZ_RCCJ01000001.1"/>
</dbReference>
<proteinExistence type="predicted"/>
<keyword evidence="2" id="KW-1185">Reference proteome</keyword>
<sequence length="141" mass="15600">MSRFLLVLFTVAVVFGQDRKLVYGGVFTGAPEDYLQNIKVISGELLERTCICSVKLESSIRSCVGMCVSKFEKDVKERMKSVCKKNPNPAELMVYGAGDLKVSYFRDEAVLKEGDIQARYDVSVVTVYGTGFCAVLKTSSE</sequence>
<name>A0A497XXR7_9AQUI</name>
<dbReference type="AlphaFoldDB" id="A0A497XXR7"/>
<dbReference type="OrthoDB" id="9835227at2"/>
<evidence type="ECO:0000313" key="2">
    <source>
        <dbReference type="Proteomes" id="UP000267841"/>
    </source>
</evidence>
<gene>
    <name evidence="1" type="ORF">BCF55_1867</name>
</gene>